<comment type="catalytic activity">
    <reaction evidence="1">
        <text>ATP + protein L-histidine = ADP + protein N-phospho-L-histidine.</text>
        <dbReference type="EC" id="2.7.13.3"/>
    </reaction>
</comment>
<dbReference type="SMART" id="SM00091">
    <property type="entry name" value="PAS"/>
    <property type="match status" value="1"/>
</dbReference>
<dbReference type="Gene3D" id="3.30.565.10">
    <property type="entry name" value="Histidine kinase-like ATPase, C-terminal domain"/>
    <property type="match status" value="1"/>
</dbReference>
<dbReference type="GO" id="GO:0005886">
    <property type="term" value="C:plasma membrane"/>
    <property type="evidence" value="ECO:0007669"/>
    <property type="project" value="UniProtKB-SubCell"/>
</dbReference>
<dbReference type="InterPro" id="IPR004358">
    <property type="entry name" value="Sig_transdc_His_kin-like_C"/>
</dbReference>
<dbReference type="SUPFAM" id="SSF47384">
    <property type="entry name" value="Homodimeric domain of signal transducing histidine kinase"/>
    <property type="match status" value="1"/>
</dbReference>
<dbReference type="Gene3D" id="1.10.287.130">
    <property type="match status" value="1"/>
</dbReference>
<dbReference type="InterPro" id="IPR003661">
    <property type="entry name" value="HisK_dim/P_dom"/>
</dbReference>
<dbReference type="SUPFAM" id="SSF55874">
    <property type="entry name" value="ATPase domain of HSP90 chaperone/DNA topoisomerase II/histidine kinase"/>
    <property type="match status" value="1"/>
</dbReference>
<dbReference type="Gene3D" id="3.30.450.20">
    <property type="entry name" value="PAS domain"/>
    <property type="match status" value="1"/>
</dbReference>
<dbReference type="FunFam" id="1.10.287.130:FF:000001">
    <property type="entry name" value="Two-component sensor histidine kinase"/>
    <property type="match status" value="1"/>
</dbReference>
<dbReference type="NCBIfam" id="TIGR02966">
    <property type="entry name" value="phoR_proteo"/>
    <property type="match status" value="1"/>
</dbReference>
<dbReference type="InterPro" id="IPR035965">
    <property type="entry name" value="PAS-like_dom_sf"/>
</dbReference>
<dbReference type="CDD" id="cd00130">
    <property type="entry name" value="PAS"/>
    <property type="match status" value="1"/>
</dbReference>
<dbReference type="GO" id="GO:0004721">
    <property type="term" value="F:phosphoprotein phosphatase activity"/>
    <property type="evidence" value="ECO:0007669"/>
    <property type="project" value="InterPro"/>
</dbReference>
<dbReference type="InterPro" id="IPR021766">
    <property type="entry name" value="PhoR_N"/>
</dbReference>
<dbReference type="EMBL" id="CP053073">
    <property type="protein sequence ID" value="QJR16819.1"/>
    <property type="molecule type" value="Genomic_DNA"/>
</dbReference>
<keyword evidence="8" id="KW-0592">Phosphate transport</keyword>
<keyword evidence="9 19" id="KW-0808">Transferase</keyword>
<name>A0A6M4HAJ1_9PROT</name>
<evidence type="ECO:0000256" key="3">
    <source>
        <dbReference type="ARBA" id="ARBA00012438"/>
    </source>
</evidence>
<dbReference type="InterPro" id="IPR036097">
    <property type="entry name" value="HisK_dim/P_sf"/>
</dbReference>
<keyword evidence="7" id="KW-0597">Phosphoprotein</keyword>
<keyword evidence="15" id="KW-0902">Two-component regulatory system</keyword>
<dbReference type="CDD" id="cd00082">
    <property type="entry name" value="HisKA"/>
    <property type="match status" value="1"/>
</dbReference>
<protein>
    <recommendedName>
        <fullName evidence="4">Phosphate regulon sensor protein PhoR</fullName>
        <ecNumber evidence="3">2.7.13.3</ecNumber>
    </recommendedName>
</protein>
<keyword evidence="13" id="KW-0067">ATP-binding</keyword>
<dbReference type="InterPro" id="IPR003594">
    <property type="entry name" value="HATPase_dom"/>
</dbReference>
<keyword evidence="12" id="KW-0418">Kinase</keyword>
<dbReference type="Pfam" id="PF00512">
    <property type="entry name" value="HisKA"/>
    <property type="match status" value="1"/>
</dbReference>
<evidence type="ECO:0000256" key="11">
    <source>
        <dbReference type="ARBA" id="ARBA00022741"/>
    </source>
</evidence>
<organism evidence="19 20">
    <name type="scientific">Usitatibacter palustris</name>
    <dbReference type="NCBI Taxonomy" id="2732487"/>
    <lineage>
        <taxon>Bacteria</taxon>
        <taxon>Pseudomonadati</taxon>
        <taxon>Pseudomonadota</taxon>
        <taxon>Betaproteobacteria</taxon>
        <taxon>Nitrosomonadales</taxon>
        <taxon>Usitatibacteraceae</taxon>
        <taxon>Usitatibacter</taxon>
    </lineage>
</organism>
<dbReference type="KEGG" id="upl:DSM104440_03655"/>
<comment type="function">
    <text evidence="17">Member of the two-component regulatory system PhoR/PhoB involved in the phosphate regulon genes expression. PhoR may function as a membrane-associated protein kinase that phosphorylates PhoB in response to environmental signals.</text>
</comment>
<evidence type="ECO:0000256" key="15">
    <source>
        <dbReference type="ARBA" id="ARBA00023012"/>
    </source>
</evidence>
<evidence type="ECO:0000256" key="16">
    <source>
        <dbReference type="ARBA" id="ARBA00023136"/>
    </source>
</evidence>
<evidence type="ECO:0000256" key="14">
    <source>
        <dbReference type="ARBA" id="ARBA00022989"/>
    </source>
</evidence>
<dbReference type="PANTHER" id="PTHR45453">
    <property type="entry name" value="PHOSPHATE REGULON SENSOR PROTEIN PHOR"/>
    <property type="match status" value="1"/>
</dbReference>
<evidence type="ECO:0000256" key="2">
    <source>
        <dbReference type="ARBA" id="ARBA00004429"/>
    </source>
</evidence>
<evidence type="ECO:0000256" key="4">
    <source>
        <dbReference type="ARBA" id="ARBA00019665"/>
    </source>
</evidence>
<reference evidence="19 20" key="1">
    <citation type="submission" date="2020-04" db="EMBL/GenBank/DDBJ databases">
        <title>Usitatibacter rugosus gen. nov., sp. nov. and Usitatibacter palustris sp. nov., novel members of Usitatibacteraceae fam. nov. within the order Nitrosomonadales isolated from soil.</title>
        <authorList>
            <person name="Huber K.J."/>
            <person name="Neumann-Schaal M."/>
            <person name="Geppert A."/>
            <person name="Luckner M."/>
            <person name="Wanner G."/>
            <person name="Overmann J."/>
        </authorList>
    </citation>
    <scope>NUCLEOTIDE SEQUENCE [LARGE SCALE GENOMIC DNA]</scope>
    <source>
        <strain evidence="19 20">Swamp67</strain>
    </source>
</reference>
<feature type="domain" description="Histidine kinase" evidence="18">
    <location>
        <begin position="212"/>
        <end position="427"/>
    </location>
</feature>
<dbReference type="GO" id="GO:0006817">
    <property type="term" value="P:phosphate ion transport"/>
    <property type="evidence" value="ECO:0007669"/>
    <property type="project" value="UniProtKB-KW"/>
</dbReference>
<gene>
    <name evidence="19" type="primary">phoR</name>
    <name evidence="19" type="ORF">DSM104440_03655</name>
</gene>
<dbReference type="InterPro" id="IPR036890">
    <property type="entry name" value="HATPase_C_sf"/>
</dbReference>
<dbReference type="Pfam" id="PF13188">
    <property type="entry name" value="PAS_8"/>
    <property type="match status" value="1"/>
</dbReference>
<dbReference type="PANTHER" id="PTHR45453:SF1">
    <property type="entry name" value="PHOSPHATE REGULON SENSOR PROTEIN PHOR"/>
    <property type="match status" value="1"/>
</dbReference>
<dbReference type="FunCoup" id="A0A6M4HAJ1">
    <property type="interactions" value="622"/>
</dbReference>
<dbReference type="PROSITE" id="PS50109">
    <property type="entry name" value="HIS_KIN"/>
    <property type="match status" value="1"/>
</dbReference>
<dbReference type="InterPro" id="IPR014310">
    <property type="entry name" value="Sig_transdc_His_kinase_PhoR"/>
</dbReference>
<comment type="subcellular location">
    <subcellularLocation>
        <location evidence="2">Cell inner membrane</location>
        <topology evidence="2">Multi-pass membrane protein</topology>
    </subcellularLocation>
</comment>
<keyword evidence="20" id="KW-1185">Reference proteome</keyword>
<evidence type="ECO:0000256" key="6">
    <source>
        <dbReference type="ARBA" id="ARBA00022475"/>
    </source>
</evidence>
<dbReference type="PRINTS" id="PR00344">
    <property type="entry name" value="BCTRLSENSOR"/>
</dbReference>
<dbReference type="InterPro" id="IPR050351">
    <property type="entry name" value="BphY/WalK/GraS-like"/>
</dbReference>
<dbReference type="SMART" id="SM00388">
    <property type="entry name" value="HisKA"/>
    <property type="match status" value="1"/>
</dbReference>
<dbReference type="Pfam" id="PF02518">
    <property type="entry name" value="HATPase_c"/>
    <property type="match status" value="1"/>
</dbReference>
<dbReference type="RefSeq" id="WP_171165269.1">
    <property type="nucleotide sequence ID" value="NZ_CP053073.1"/>
</dbReference>
<dbReference type="InterPro" id="IPR000014">
    <property type="entry name" value="PAS"/>
</dbReference>
<dbReference type="GO" id="GO:0016036">
    <property type="term" value="P:cellular response to phosphate starvation"/>
    <property type="evidence" value="ECO:0007669"/>
    <property type="project" value="TreeGrafter"/>
</dbReference>
<dbReference type="Pfam" id="PF11808">
    <property type="entry name" value="PhoR"/>
    <property type="match status" value="1"/>
</dbReference>
<dbReference type="SUPFAM" id="SSF55785">
    <property type="entry name" value="PYP-like sensor domain (PAS domain)"/>
    <property type="match status" value="1"/>
</dbReference>
<evidence type="ECO:0000256" key="7">
    <source>
        <dbReference type="ARBA" id="ARBA00022553"/>
    </source>
</evidence>
<evidence type="ECO:0000313" key="20">
    <source>
        <dbReference type="Proteomes" id="UP000503096"/>
    </source>
</evidence>
<dbReference type="AlphaFoldDB" id="A0A6M4HAJ1"/>
<dbReference type="InParanoid" id="A0A6M4HAJ1"/>
<dbReference type="FunFam" id="3.30.565.10:FF:000006">
    <property type="entry name" value="Sensor histidine kinase WalK"/>
    <property type="match status" value="1"/>
</dbReference>
<keyword evidence="11" id="KW-0547">Nucleotide-binding</keyword>
<evidence type="ECO:0000256" key="5">
    <source>
        <dbReference type="ARBA" id="ARBA00022448"/>
    </source>
</evidence>
<keyword evidence="10" id="KW-0812">Transmembrane</keyword>
<dbReference type="Proteomes" id="UP000503096">
    <property type="component" value="Chromosome"/>
</dbReference>
<evidence type="ECO:0000256" key="8">
    <source>
        <dbReference type="ARBA" id="ARBA00022592"/>
    </source>
</evidence>
<evidence type="ECO:0000256" key="9">
    <source>
        <dbReference type="ARBA" id="ARBA00022679"/>
    </source>
</evidence>
<keyword evidence="5" id="KW-0813">Transport</keyword>
<evidence type="ECO:0000256" key="1">
    <source>
        <dbReference type="ARBA" id="ARBA00000085"/>
    </source>
</evidence>
<dbReference type="EC" id="2.7.13.3" evidence="3"/>
<proteinExistence type="predicted"/>
<evidence type="ECO:0000256" key="17">
    <source>
        <dbReference type="ARBA" id="ARBA00025207"/>
    </source>
</evidence>
<keyword evidence="16" id="KW-0472">Membrane</keyword>
<evidence type="ECO:0000256" key="10">
    <source>
        <dbReference type="ARBA" id="ARBA00022692"/>
    </source>
</evidence>
<evidence type="ECO:0000256" key="13">
    <source>
        <dbReference type="ARBA" id="ARBA00022840"/>
    </source>
</evidence>
<dbReference type="InterPro" id="IPR005467">
    <property type="entry name" value="His_kinase_dom"/>
</dbReference>
<accession>A0A6M4HAJ1</accession>
<evidence type="ECO:0000259" key="18">
    <source>
        <dbReference type="PROSITE" id="PS50109"/>
    </source>
</evidence>
<keyword evidence="6" id="KW-1003">Cell membrane</keyword>
<dbReference type="GO" id="GO:0005524">
    <property type="term" value="F:ATP binding"/>
    <property type="evidence" value="ECO:0007669"/>
    <property type="project" value="UniProtKB-KW"/>
</dbReference>
<evidence type="ECO:0000256" key="12">
    <source>
        <dbReference type="ARBA" id="ARBA00022777"/>
    </source>
</evidence>
<dbReference type="GO" id="GO:0000155">
    <property type="term" value="F:phosphorelay sensor kinase activity"/>
    <property type="evidence" value="ECO:0007669"/>
    <property type="project" value="InterPro"/>
</dbReference>
<sequence>MNDWLGRLILLAALAGSGGLLVGLIFGGPAAALFLFFTLVGIAALHYRNQERLARWIANPNPDDVPDIAGSWGEIFARLYRHLKLERASQASLTAALSRFRDAAEAMPDGVIVLDAENHIEWLNPAAEKHFNFSLERDRLQPITNLLRQPALLDYIQGEHFGDPMQLKDIGEGERIFSVQLVPYGHQQKLLLSRDITRWERLESMRRDFIANVSHELRTPLTVMKGFLETLTDARESDDRLYRRSMELMTEQAERMQRLVEDLLMLSRLEDSGYPLREEPIDVAALVRSVLMDAEALNRGQHRLHSDMARTWIHGSRDELRSAFSNLLSNAIRYTPPGGEIHVTWKLEDGKPVFAVKDNGEGIAPEHVPRLTERFYRVDRSRSRSTGGTGLGLAIVKHVLQRHQAHLEIDSEPNKGSTFSCVFPAARITPASATKAEITPIRAA</sequence>
<dbReference type="SMART" id="SM00387">
    <property type="entry name" value="HATPase_c"/>
    <property type="match status" value="1"/>
</dbReference>
<evidence type="ECO:0000313" key="19">
    <source>
        <dbReference type="EMBL" id="QJR16819.1"/>
    </source>
</evidence>
<keyword evidence="14" id="KW-1133">Transmembrane helix</keyword>